<feature type="domain" description="Response regulatory" evidence="6">
    <location>
        <begin position="9"/>
        <end position="127"/>
    </location>
</feature>
<dbReference type="EMBL" id="PIQI01000029">
    <property type="protein sequence ID" value="PJZ03184.1"/>
    <property type="molecule type" value="Genomic_DNA"/>
</dbReference>
<keyword evidence="1 4" id="KW-0597">Phosphoprotein</keyword>
<organism evidence="7 8">
    <name type="scientific">Pantoea rodasii</name>
    <dbReference type="NCBI Taxonomy" id="1076549"/>
    <lineage>
        <taxon>Bacteria</taxon>
        <taxon>Pseudomonadati</taxon>
        <taxon>Pseudomonadota</taxon>
        <taxon>Gammaproteobacteria</taxon>
        <taxon>Enterobacterales</taxon>
        <taxon>Erwiniaceae</taxon>
        <taxon>Pantoea</taxon>
    </lineage>
</organism>
<keyword evidence="8" id="KW-1185">Reference proteome</keyword>
<dbReference type="PROSITE" id="PS50043">
    <property type="entry name" value="HTH_LUXR_2"/>
    <property type="match status" value="1"/>
</dbReference>
<accession>A0A2M9W6P6</accession>
<dbReference type="GO" id="GO:0006355">
    <property type="term" value="P:regulation of DNA-templated transcription"/>
    <property type="evidence" value="ECO:0007669"/>
    <property type="project" value="InterPro"/>
</dbReference>
<dbReference type="Proteomes" id="UP000232062">
    <property type="component" value="Unassembled WGS sequence"/>
</dbReference>
<evidence type="ECO:0000259" key="5">
    <source>
        <dbReference type="PROSITE" id="PS50043"/>
    </source>
</evidence>
<comment type="caution">
    <text evidence="7">The sequence shown here is derived from an EMBL/GenBank/DDBJ whole genome shotgun (WGS) entry which is preliminary data.</text>
</comment>
<dbReference type="PROSITE" id="PS50110">
    <property type="entry name" value="RESPONSE_REGULATORY"/>
    <property type="match status" value="1"/>
</dbReference>
<protein>
    <submittedName>
        <fullName evidence="7">DNA-binding response regulator</fullName>
    </submittedName>
</protein>
<dbReference type="SMART" id="SM00421">
    <property type="entry name" value="HTH_LUXR"/>
    <property type="match status" value="1"/>
</dbReference>
<evidence type="ECO:0000256" key="1">
    <source>
        <dbReference type="ARBA" id="ARBA00022553"/>
    </source>
</evidence>
<dbReference type="SUPFAM" id="SSF52172">
    <property type="entry name" value="CheY-like"/>
    <property type="match status" value="1"/>
</dbReference>
<name>A0A2M9W6P6_9GAMM</name>
<dbReference type="PRINTS" id="PR00038">
    <property type="entry name" value="HTHLUXR"/>
</dbReference>
<dbReference type="Gene3D" id="3.40.50.2300">
    <property type="match status" value="1"/>
</dbReference>
<dbReference type="Pfam" id="PF00196">
    <property type="entry name" value="GerE"/>
    <property type="match status" value="1"/>
</dbReference>
<dbReference type="InterPro" id="IPR016032">
    <property type="entry name" value="Sig_transdc_resp-reg_C-effctor"/>
</dbReference>
<reference evidence="7 8" key="1">
    <citation type="submission" date="2017-11" db="EMBL/GenBank/DDBJ databases">
        <title>The genome sequence of Pantoea rodasii DSM 26611.</title>
        <authorList>
            <person name="Gao J."/>
            <person name="Mao X."/>
            <person name="Sun J."/>
        </authorList>
    </citation>
    <scope>NUCLEOTIDE SEQUENCE [LARGE SCALE GENOMIC DNA]</scope>
    <source>
        <strain evidence="7 8">DSM 26611</strain>
    </source>
</reference>
<evidence type="ECO:0000313" key="7">
    <source>
        <dbReference type="EMBL" id="PJZ03184.1"/>
    </source>
</evidence>
<evidence type="ECO:0000313" key="8">
    <source>
        <dbReference type="Proteomes" id="UP000232062"/>
    </source>
</evidence>
<keyword evidence="2" id="KW-0902">Two-component regulatory system</keyword>
<sequence length="232" mass="26146">MCLTDAKTTVTLLDDHPMIRLAMEIVIGNQQDMQMSGSFGHSRELLTSLQQHPMDVLVLDYILGSDELDGLSLIKQILSRHPDLNILLYSSMEHVAVIRAALQLGVKGYLSKREPADTFLHAIRVVSRGQRFIPEQIQIELTKIPMRARDSAERVIPVGTSNQPLCPRLETQLSPREAEVIRCVLAGMQNNQIAEKLKRSRKTISGHKQAGMKKLGINSDLELFKYHAELFR</sequence>
<evidence type="ECO:0000256" key="2">
    <source>
        <dbReference type="ARBA" id="ARBA00023012"/>
    </source>
</evidence>
<dbReference type="AlphaFoldDB" id="A0A2M9W6P6"/>
<dbReference type="InterPro" id="IPR011006">
    <property type="entry name" value="CheY-like_superfamily"/>
</dbReference>
<dbReference type="InterPro" id="IPR001789">
    <property type="entry name" value="Sig_transdc_resp-reg_receiver"/>
</dbReference>
<feature type="domain" description="HTH luxR-type" evidence="5">
    <location>
        <begin position="166"/>
        <end position="231"/>
    </location>
</feature>
<dbReference type="STRING" id="1076549.HA45_15995"/>
<dbReference type="PANTHER" id="PTHR43214:SF17">
    <property type="entry name" value="TRANSCRIPTIONAL REGULATORY PROTEIN RCSB"/>
    <property type="match status" value="1"/>
</dbReference>
<evidence type="ECO:0000259" key="6">
    <source>
        <dbReference type="PROSITE" id="PS50110"/>
    </source>
</evidence>
<feature type="modified residue" description="4-aspartylphosphate" evidence="4">
    <location>
        <position position="60"/>
    </location>
</feature>
<dbReference type="CDD" id="cd06170">
    <property type="entry name" value="LuxR_C_like"/>
    <property type="match status" value="1"/>
</dbReference>
<dbReference type="OrthoDB" id="9796655at2"/>
<dbReference type="InterPro" id="IPR058245">
    <property type="entry name" value="NreC/VraR/RcsB-like_REC"/>
</dbReference>
<dbReference type="GO" id="GO:0000160">
    <property type="term" value="P:phosphorelay signal transduction system"/>
    <property type="evidence" value="ECO:0007669"/>
    <property type="project" value="InterPro"/>
</dbReference>
<dbReference type="RefSeq" id="WP_100704144.1">
    <property type="nucleotide sequence ID" value="NZ_MLFP01000013.1"/>
</dbReference>
<dbReference type="Pfam" id="PF00072">
    <property type="entry name" value="Response_reg"/>
    <property type="match status" value="1"/>
</dbReference>
<dbReference type="PANTHER" id="PTHR43214">
    <property type="entry name" value="TWO-COMPONENT RESPONSE REGULATOR"/>
    <property type="match status" value="1"/>
</dbReference>
<dbReference type="CDD" id="cd17535">
    <property type="entry name" value="REC_NarL-like"/>
    <property type="match status" value="1"/>
</dbReference>
<dbReference type="InterPro" id="IPR000792">
    <property type="entry name" value="Tscrpt_reg_LuxR_C"/>
</dbReference>
<gene>
    <name evidence="7" type="ORF">PRCB_24300</name>
</gene>
<dbReference type="InterPro" id="IPR039420">
    <property type="entry name" value="WalR-like"/>
</dbReference>
<proteinExistence type="predicted"/>
<dbReference type="GO" id="GO:0003677">
    <property type="term" value="F:DNA binding"/>
    <property type="evidence" value="ECO:0007669"/>
    <property type="project" value="UniProtKB-KW"/>
</dbReference>
<keyword evidence="3 7" id="KW-0238">DNA-binding</keyword>
<evidence type="ECO:0000256" key="3">
    <source>
        <dbReference type="ARBA" id="ARBA00023125"/>
    </source>
</evidence>
<evidence type="ECO:0000256" key="4">
    <source>
        <dbReference type="PROSITE-ProRule" id="PRU00169"/>
    </source>
</evidence>
<dbReference type="SUPFAM" id="SSF46894">
    <property type="entry name" value="C-terminal effector domain of the bipartite response regulators"/>
    <property type="match status" value="1"/>
</dbReference>
<dbReference type="SMART" id="SM00448">
    <property type="entry name" value="REC"/>
    <property type="match status" value="1"/>
</dbReference>